<proteinExistence type="predicted"/>
<sequence length="220" mass="24613">QRMAADAKKRETNLLQEGTYVAKILKTFSGYRSDIFGNEETEIGRKIGEDKEKKRIDKAKVVWDGHTASINMATQRAAAGVSIDEQIAAIHRSKGLTSDSKIGPRIPQIQDQHSHQHQILHLHQQGLQQHMSSTQQPIFTGYPFHTTQNVPIPQGLLPVTYSGYVDSSAPFARQLPGFVEPTSPQNVNMAFQQPSQVRPPIPHIPQLHRQSLPGRTMEDE</sequence>
<evidence type="ECO:0000313" key="2">
    <source>
        <dbReference type="Proteomes" id="UP000789860"/>
    </source>
</evidence>
<keyword evidence="2" id="KW-1185">Reference proteome</keyword>
<feature type="non-terminal residue" evidence="1">
    <location>
        <position position="1"/>
    </location>
</feature>
<accession>A0ACA9P7Q6</accession>
<comment type="caution">
    <text evidence="1">The sequence shown here is derived from an EMBL/GenBank/DDBJ whole genome shotgun (WGS) entry which is preliminary data.</text>
</comment>
<dbReference type="Proteomes" id="UP000789860">
    <property type="component" value="Unassembled WGS sequence"/>
</dbReference>
<dbReference type="EMBL" id="CAJVPM010035017">
    <property type="protein sequence ID" value="CAG8688919.1"/>
    <property type="molecule type" value="Genomic_DNA"/>
</dbReference>
<reference evidence="1" key="1">
    <citation type="submission" date="2021-06" db="EMBL/GenBank/DDBJ databases">
        <authorList>
            <person name="Kallberg Y."/>
            <person name="Tangrot J."/>
            <person name="Rosling A."/>
        </authorList>
    </citation>
    <scope>NUCLEOTIDE SEQUENCE</scope>
    <source>
        <strain evidence="1">AU212A</strain>
    </source>
</reference>
<evidence type="ECO:0000313" key="1">
    <source>
        <dbReference type="EMBL" id="CAG8688919.1"/>
    </source>
</evidence>
<gene>
    <name evidence="1" type="ORF">SCALOS_LOCUS10052</name>
</gene>
<organism evidence="1 2">
    <name type="scientific">Scutellospora calospora</name>
    <dbReference type="NCBI Taxonomy" id="85575"/>
    <lineage>
        <taxon>Eukaryota</taxon>
        <taxon>Fungi</taxon>
        <taxon>Fungi incertae sedis</taxon>
        <taxon>Mucoromycota</taxon>
        <taxon>Glomeromycotina</taxon>
        <taxon>Glomeromycetes</taxon>
        <taxon>Diversisporales</taxon>
        <taxon>Gigasporaceae</taxon>
        <taxon>Scutellospora</taxon>
    </lineage>
</organism>
<protein>
    <submittedName>
        <fullName evidence="1">3687_t:CDS:1</fullName>
    </submittedName>
</protein>
<name>A0ACA9P7Q6_9GLOM</name>
<feature type="non-terminal residue" evidence="1">
    <location>
        <position position="220"/>
    </location>
</feature>